<sequence>MMKSRKTQARETLSPLSSGDIHQDVAPSPLVSRPQMLGYFNFLRDTLAATQVSDRDGRSFSQEVAASLVIAWARETHAEGRKLIFIGNGGSAAIASHMATDYSKNGGMRALCLNDGAMLTCLGNDYGYEQVFAKQIELFAQEGDLLIAISSSGRSPNILNAVAAAEQRGCRIVTLSGFGADNPLRSQGDINFYLASEQYGFVEIGHLTLCHAILDFACGQRVPLPAAG</sequence>
<evidence type="ECO:0000313" key="4">
    <source>
        <dbReference type="Proteomes" id="UP000782519"/>
    </source>
</evidence>
<feature type="domain" description="SIS" evidence="2">
    <location>
        <begin position="73"/>
        <end position="223"/>
    </location>
</feature>
<dbReference type="EMBL" id="JACRJB010000018">
    <property type="protein sequence ID" value="MBI5129132.1"/>
    <property type="molecule type" value="Genomic_DNA"/>
</dbReference>
<evidence type="ECO:0000256" key="1">
    <source>
        <dbReference type="SAM" id="MobiDB-lite"/>
    </source>
</evidence>
<dbReference type="Gene3D" id="3.40.50.10490">
    <property type="entry name" value="Glucose-6-phosphate isomerase like protein, domain 1"/>
    <property type="match status" value="1"/>
</dbReference>
<gene>
    <name evidence="3" type="ORF">HZA66_06800</name>
</gene>
<dbReference type="InterPro" id="IPR050099">
    <property type="entry name" value="SIS_GmhA/DiaA_subfam"/>
</dbReference>
<evidence type="ECO:0000259" key="2">
    <source>
        <dbReference type="PROSITE" id="PS51464"/>
    </source>
</evidence>
<dbReference type="Proteomes" id="UP000782519">
    <property type="component" value="Unassembled WGS sequence"/>
</dbReference>
<dbReference type="CDD" id="cd05006">
    <property type="entry name" value="SIS_GmhA"/>
    <property type="match status" value="1"/>
</dbReference>
<accession>A0A933RVQ5</accession>
<dbReference type="GO" id="GO:1901135">
    <property type="term" value="P:carbohydrate derivative metabolic process"/>
    <property type="evidence" value="ECO:0007669"/>
    <property type="project" value="InterPro"/>
</dbReference>
<protein>
    <submittedName>
        <fullName evidence="3">SIS domain-containing protein</fullName>
    </submittedName>
</protein>
<dbReference type="PANTHER" id="PTHR30390:SF7">
    <property type="entry name" value="PHOSPHOHEPTOSE ISOMERASE"/>
    <property type="match status" value="1"/>
</dbReference>
<reference evidence="3" key="1">
    <citation type="submission" date="2020-07" db="EMBL/GenBank/DDBJ databases">
        <title>Huge and variable diversity of episymbiotic CPR bacteria and DPANN archaea in groundwater ecosystems.</title>
        <authorList>
            <person name="He C.Y."/>
            <person name="Keren R."/>
            <person name="Whittaker M."/>
            <person name="Farag I.F."/>
            <person name="Doudna J."/>
            <person name="Cate J.H.D."/>
            <person name="Banfield J.F."/>
        </authorList>
    </citation>
    <scope>NUCLEOTIDE SEQUENCE</scope>
    <source>
        <strain evidence="3">NC_groundwater_1818_Pr3_B-0.1um_66_35</strain>
    </source>
</reference>
<evidence type="ECO:0000313" key="3">
    <source>
        <dbReference type="EMBL" id="MBI5129132.1"/>
    </source>
</evidence>
<proteinExistence type="predicted"/>
<dbReference type="GO" id="GO:0097367">
    <property type="term" value="F:carbohydrate derivative binding"/>
    <property type="evidence" value="ECO:0007669"/>
    <property type="project" value="InterPro"/>
</dbReference>
<dbReference type="InterPro" id="IPR035461">
    <property type="entry name" value="GmhA/DiaA"/>
</dbReference>
<dbReference type="PANTHER" id="PTHR30390">
    <property type="entry name" value="SEDOHEPTULOSE 7-PHOSPHATE ISOMERASE / DNAA INITIATOR-ASSOCIATING FACTOR FOR REPLICATION INITIATION"/>
    <property type="match status" value="1"/>
</dbReference>
<dbReference type="InterPro" id="IPR001347">
    <property type="entry name" value="SIS_dom"/>
</dbReference>
<dbReference type="InterPro" id="IPR046348">
    <property type="entry name" value="SIS_dom_sf"/>
</dbReference>
<name>A0A933RVQ5_RHOPL</name>
<feature type="region of interest" description="Disordered" evidence="1">
    <location>
        <begin position="1"/>
        <end position="27"/>
    </location>
</feature>
<comment type="caution">
    <text evidence="3">The sequence shown here is derived from an EMBL/GenBank/DDBJ whole genome shotgun (WGS) entry which is preliminary data.</text>
</comment>
<dbReference type="SUPFAM" id="SSF53697">
    <property type="entry name" value="SIS domain"/>
    <property type="match status" value="1"/>
</dbReference>
<organism evidence="3 4">
    <name type="scientific">Rhodopseudomonas palustris</name>
    <dbReference type="NCBI Taxonomy" id="1076"/>
    <lineage>
        <taxon>Bacteria</taxon>
        <taxon>Pseudomonadati</taxon>
        <taxon>Pseudomonadota</taxon>
        <taxon>Alphaproteobacteria</taxon>
        <taxon>Hyphomicrobiales</taxon>
        <taxon>Nitrobacteraceae</taxon>
        <taxon>Rhodopseudomonas</taxon>
    </lineage>
</organism>
<dbReference type="PROSITE" id="PS51464">
    <property type="entry name" value="SIS"/>
    <property type="match status" value="1"/>
</dbReference>
<dbReference type="AlphaFoldDB" id="A0A933RVQ5"/>
<dbReference type="Pfam" id="PF13580">
    <property type="entry name" value="SIS_2"/>
    <property type="match status" value="1"/>
</dbReference>